<accession>A7RJS3</accession>
<dbReference type="Gene3D" id="2.60.40.2440">
    <property type="entry name" value="Carbohydrate binding type-21 domain"/>
    <property type="match status" value="1"/>
</dbReference>
<dbReference type="EMBL" id="DS469514">
    <property type="protein sequence ID" value="EDO48422.1"/>
    <property type="molecule type" value="Genomic_DNA"/>
</dbReference>
<dbReference type="KEGG" id="nve:5520555"/>
<dbReference type="PROSITE" id="PS51159">
    <property type="entry name" value="CBM21"/>
    <property type="match status" value="1"/>
</dbReference>
<dbReference type="Pfam" id="PF03370">
    <property type="entry name" value="CBM_21"/>
    <property type="match status" value="1"/>
</dbReference>
<evidence type="ECO:0000313" key="2">
    <source>
        <dbReference type="EMBL" id="EDO48422.1"/>
    </source>
</evidence>
<gene>
    <name evidence="2" type="ORF">NEMVEDRAFT_v1g198142</name>
</gene>
<dbReference type="InParanoid" id="A7RJS3"/>
<evidence type="ECO:0000313" key="3">
    <source>
        <dbReference type="Proteomes" id="UP000001593"/>
    </source>
</evidence>
<proteinExistence type="predicted"/>
<protein>
    <recommendedName>
        <fullName evidence="1">CBM21 domain-containing protein</fullName>
    </recommendedName>
</protein>
<dbReference type="Proteomes" id="UP000001593">
    <property type="component" value="Unassembled WGS sequence"/>
</dbReference>
<dbReference type="AlphaFoldDB" id="A7RJS3"/>
<name>A7RJS3_NEMVE</name>
<dbReference type="InterPro" id="IPR005036">
    <property type="entry name" value="CBM21_dom"/>
</dbReference>
<dbReference type="GO" id="GO:0005979">
    <property type="term" value="P:regulation of glycogen biosynthetic process"/>
    <property type="evidence" value="ECO:0000318"/>
    <property type="project" value="GO_Central"/>
</dbReference>
<dbReference type="eggNOG" id="KOG3986">
    <property type="taxonomic scope" value="Eukaryota"/>
</dbReference>
<dbReference type="InterPro" id="IPR050782">
    <property type="entry name" value="PP1_regulatory_subunit_3"/>
</dbReference>
<feature type="domain" description="CBM21" evidence="1">
    <location>
        <begin position="115"/>
        <end position="225"/>
    </location>
</feature>
<sequence>MAEPISCLKRKISGEETGIFDPQSVRNANNTNDKSVTFADVLGEQLVSVKHITPTSSYEDVKKAFIRRKINSRKIYEVKDENNNIIPGRYPGANGLSKTYLKCCFPQPASSPDFLERMRTQMVCLENAYMGDSSNLELIGLIRVRNISYEKEVFARYSIDHWIHFQDCMAAHLLQTNEGKFDKFIFKLVLPKCFYVGGTVEFAVCFKKNGQEYWDNNRGNNFTVKCCE</sequence>
<dbReference type="PANTHER" id="PTHR12307:SF53">
    <property type="entry name" value="PROTEIN PHOSPHATASE 1 REGULATORY SUBUNIT"/>
    <property type="match status" value="1"/>
</dbReference>
<organism evidence="2 3">
    <name type="scientific">Nematostella vectensis</name>
    <name type="common">Starlet sea anemone</name>
    <dbReference type="NCBI Taxonomy" id="45351"/>
    <lineage>
        <taxon>Eukaryota</taxon>
        <taxon>Metazoa</taxon>
        <taxon>Cnidaria</taxon>
        <taxon>Anthozoa</taxon>
        <taxon>Hexacorallia</taxon>
        <taxon>Actiniaria</taxon>
        <taxon>Edwardsiidae</taxon>
        <taxon>Nematostella</taxon>
    </lineage>
</organism>
<dbReference type="PANTHER" id="PTHR12307">
    <property type="entry name" value="PROTEIN PHOSPHATASE 1 REGULATORY SUBUNIT"/>
    <property type="match status" value="1"/>
</dbReference>
<dbReference type="OMA" id="RENCSEW"/>
<dbReference type="GO" id="GO:2001069">
    <property type="term" value="F:glycogen binding"/>
    <property type="evidence" value="ECO:0000318"/>
    <property type="project" value="GO_Central"/>
</dbReference>
<dbReference type="InterPro" id="IPR038175">
    <property type="entry name" value="CBM21_dom_sf"/>
</dbReference>
<dbReference type="HOGENOM" id="CLU_040215_1_0_1"/>
<reference evidence="2 3" key="1">
    <citation type="journal article" date="2007" name="Science">
        <title>Sea anemone genome reveals ancestral eumetazoan gene repertoire and genomic organization.</title>
        <authorList>
            <person name="Putnam N.H."/>
            <person name="Srivastava M."/>
            <person name="Hellsten U."/>
            <person name="Dirks B."/>
            <person name="Chapman J."/>
            <person name="Salamov A."/>
            <person name="Terry A."/>
            <person name="Shapiro H."/>
            <person name="Lindquist E."/>
            <person name="Kapitonov V.V."/>
            <person name="Jurka J."/>
            <person name="Genikhovich G."/>
            <person name="Grigoriev I.V."/>
            <person name="Lucas S.M."/>
            <person name="Steele R.E."/>
            <person name="Finnerty J.R."/>
            <person name="Technau U."/>
            <person name="Martindale M.Q."/>
            <person name="Rokhsar D.S."/>
        </authorList>
    </citation>
    <scope>NUCLEOTIDE SEQUENCE [LARGE SCALE GENOMIC DNA]</scope>
    <source>
        <strain evidence="3">CH2 X CH6</strain>
    </source>
</reference>
<dbReference type="PhylomeDB" id="A7RJS3"/>
<dbReference type="GO" id="GO:0000164">
    <property type="term" value="C:protein phosphatase type 1 complex"/>
    <property type="evidence" value="ECO:0000318"/>
    <property type="project" value="GO_Central"/>
</dbReference>
<dbReference type="STRING" id="45351.A7RJS3"/>
<dbReference type="GO" id="GO:0008157">
    <property type="term" value="F:protein phosphatase 1 binding"/>
    <property type="evidence" value="ECO:0000318"/>
    <property type="project" value="GO_Central"/>
</dbReference>
<keyword evidence="3" id="KW-1185">Reference proteome</keyword>
<evidence type="ECO:0000259" key="1">
    <source>
        <dbReference type="PROSITE" id="PS51159"/>
    </source>
</evidence>